<dbReference type="GO" id="GO:0000155">
    <property type="term" value="F:phosphorelay sensor kinase activity"/>
    <property type="evidence" value="ECO:0007669"/>
    <property type="project" value="InterPro"/>
</dbReference>
<feature type="transmembrane region" description="Helical" evidence="9">
    <location>
        <begin position="184"/>
        <end position="203"/>
    </location>
</feature>
<dbReference type="Gene3D" id="3.30.565.10">
    <property type="entry name" value="Histidine kinase-like ATPase, C-terminal domain"/>
    <property type="match status" value="1"/>
</dbReference>
<evidence type="ECO:0000313" key="13">
    <source>
        <dbReference type="EMBL" id="NYJ04754.1"/>
    </source>
</evidence>
<keyword evidence="8" id="KW-0902">Two-component regulatory system</keyword>
<keyword evidence="14" id="KW-1185">Reference proteome</keyword>
<dbReference type="SUPFAM" id="SSF55874">
    <property type="entry name" value="ATPase domain of HSP90 chaperone/DNA topoisomerase II/histidine kinase"/>
    <property type="match status" value="1"/>
</dbReference>
<protein>
    <recommendedName>
        <fullName evidence="2">histidine kinase</fullName>
        <ecNumber evidence="2">2.7.13.3</ecNumber>
    </recommendedName>
</protein>
<feature type="transmembrane region" description="Helical" evidence="9">
    <location>
        <begin position="111"/>
        <end position="129"/>
    </location>
</feature>
<evidence type="ECO:0000256" key="5">
    <source>
        <dbReference type="ARBA" id="ARBA00022741"/>
    </source>
</evidence>
<keyword evidence="9" id="KW-1133">Transmembrane helix</keyword>
<dbReference type="InterPro" id="IPR036890">
    <property type="entry name" value="HATPase_C_sf"/>
</dbReference>
<accession>A0A853CAQ8</accession>
<keyword evidence="5" id="KW-0547">Nucleotide-binding</keyword>
<dbReference type="Gene3D" id="1.20.5.1930">
    <property type="match status" value="1"/>
</dbReference>
<feature type="domain" description="Signal transduction histidine kinase subgroup 3 dimerisation and phosphoacceptor" evidence="11">
    <location>
        <begin position="225"/>
        <end position="288"/>
    </location>
</feature>
<dbReference type="Pfam" id="PF23539">
    <property type="entry name" value="DUF7134"/>
    <property type="match status" value="1"/>
</dbReference>
<evidence type="ECO:0000259" key="11">
    <source>
        <dbReference type="Pfam" id="PF07730"/>
    </source>
</evidence>
<dbReference type="GO" id="GO:0016020">
    <property type="term" value="C:membrane"/>
    <property type="evidence" value="ECO:0007669"/>
    <property type="project" value="InterPro"/>
</dbReference>
<feature type="transmembrane region" description="Helical" evidence="9">
    <location>
        <begin position="156"/>
        <end position="172"/>
    </location>
</feature>
<feature type="domain" description="DUF7134" evidence="12">
    <location>
        <begin position="92"/>
        <end position="190"/>
    </location>
</feature>
<dbReference type="EMBL" id="JACBZT010000001">
    <property type="protein sequence ID" value="NYJ04754.1"/>
    <property type="molecule type" value="Genomic_DNA"/>
</dbReference>
<dbReference type="CDD" id="cd16917">
    <property type="entry name" value="HATPase_UhpB-NarQ-NarX-like"/>
    <property type="match status" value="1"/>
</dbReference>
<keyword evidence="7" id="KW-0067">ATP-binding</keyword>
<comment type="caution">
    <text evidence="13">The sequence shown here is derived from an EMBL/GenBank/DDBJ whole genome shotgun (WGS) entry which is preliminary data.</text>
</comment>
<evidence type="ECO:0000259" key="10">
    <source>
        <dbReference type="Pfam" id="PF02518"/>
    </source>
</evidence>
<sequence length="430" mass="44976">MTGAVIADRVHAARAALLRGTGPVPLSRWAWTADVFLGAFFAAALLVRCLVRVRGPQLIDPMAPLPPEGDLLVPGPGGDPFVLPPIVVHPWELVLAVLCGLPLAVRRRYPLAAFWLVLSASLLFHVRVVDDDTKLFTFAACLVAAYSAAMYSPYRLLAVGSVAIGAALIAVLHDDNVPDVTAGYVPFLLILAIGLGANSIHTWKQRVGRLEAQQQTATRIAVEDERARIARELHDVVTHNVSVMVIQAGAARKVMDAEPGQAREALLAVEAGGRAALAELRHVMDLLTTAGDEPDDDRLAPQPGLGQLPALVSRVRGTGVPVELTVTGTPAPIPAGVDLAAYRVVQEGLTNAVRHAAGARVRITVEHAPDAVLVEVADTGGAPALGVGPGNGRGLIGLRERLAVLGGTLEAGPRLTGGYRVRAVLPVAGS</sequence>
<keyword evidence="4" id="KW-0808">Transferase</keyword>
<evidence type="ECO:0000256" key="1">
    <source>
        <dbReference type="ARBA" id="ARBA00000085"/>
    </source>
</evidence>
<evidence type="ECO:0000256" key="2">
    <source>
        <dbReference type="ARBA" id="ARBA00012438"/>
    </source>
</evidence>
<dbReference type="PANTHER" id="PTHR24421:SF10">
    <property type="entry name" value="NITRATE_NITRITE SENSOR PROTEIN NARQ"/>
    <property type="match status" value="1"/>
</dbReference>
<dbReference type="InterPro" id="IPR003594">
    <property type="entry name" value="HATPase_dom"/>
</dbReference>
<evidence type="ECO:0000256" key="9">
    <source>
        <dbReference type="SAM" id="Phobius"/>
    </source>
</evidence>
<dbReference type="PANTHER" id="PTHR24421">
    <property type="entry name" value="NITRATE/NITRITE SENSOR PROTEIN NARX-RELATED"/>
    <property type="match status" value="1"/>
</dbReference>
<proteinExistence type="predicted"/>
<feature type="domain" description="Histidine kinase/HSP90-like ATPase" evidence="10">
    <location>
        <begin position="339"/>
        <end position="427"/>
    </location>
</feature>
<keyword evidence="3" id="KW-0597">Phosphoprotein</keyword>
<dbReference type="Proteomes" id="UP000541969">
    <property type="component" value="Unassembled WGS sequence"/>
</dbReference>
<dbReference type="AlphaFoldDB" id="A0A853CAQ8"/>
<gene>
    <name evidence="13" type="ORF">GGQ55_001032</name>
</gene>
<dbReference type="GO" id="GO:0046983">
    <property type="term" value="F:protein dimerization activity"/>
    <property type="evidence" value="ECO:0007669"/>
    <property type="project" value="InterPro"/>
</dbReference>
<evidence type="ECO:0000256" key="6">
    <source>
        <dbReference type="ARBA" id="ARBA00022777"/>
    </source>
</evidence>
<dbReference type="InterPro" id="IPR011712">
    <property type="entry name" value="Sig_transdc_His_kin_sub3_dim/P"/>
</dbReference>
<dbReference type="Pfam" id="PF02518">
    <property type="entry name" value="HATPase_c"/>
    <property type="match status" value="1"/>
</dbReference>
<evidence type="ECO:0000256" key="3">
    <source>
        <dbReference type="ARBA" id="ARBA00022553"/>
    </source>
</evidence>
<keyword evidence="9" id="KW-0812">Transmembrane</keyword>
<evidence type="ECO:0000256" key="4">
    <source>
        <dbReference type="ARBA" id="ARBA00022679"/>
    </source>
</evidence>
<dbReference type="RefSeq" id="WP_218859170.1">
    <property type="nucleotide sequence ID" value="NZ_JACBZT010000001.1"/>
</dbReference>
<organism evidence="13 14">
    <name type="scientific">Petropleomorpha daqingensis</name>
    <dbReference type="NCBI Taxonomy" id="2026353"/>
    <lineage>
        <taxon>Bacteria</taxon>
        <taxon>Bacillati</taxon>
        <taxon>Actinomycetota</taxon>
        <taxon>Actinomycetes</taxon>
        <taxon>Geodermatophilales</taxon>
        <taxon>Geodermatophilaceae</taxon>
        <taxon>Petropleomorpha</taxon>
    </lineage>
</organism>
<evidence type="ECO:0000259" key="12">
    <source>
        <dbReference type="Pfam" id="PF23539"/>
    </source>
</evidence>
<dbReference type="InterPro" id="IPR055558">
    <property type="entry name" value="DUF7134"/>
</dbReference>
<evidence type="ECO:0000313" key="14">
    <source>
        <dbReference type="Proteomes" id="UP000541969"/>
    </source>
</evidence>
<dbReference type="InterPro" id="IPR050482">
    <property type="entry name" value="Sensor_HK_TwoCompSys"/>
</dbReference>
<name>A0A853CAQ8_9ACTN</name>
<evidence type="ECO:0000256" key="7">
    <source>
        <dbReference type="ARBA" id="ARBA00022840"/>
    </source>
</evidence>
<comment type="catalytic activity">
    <reaction evidence="1">
        <text>ATP + protein L-histidine = ADP + protein N-phospho-L-histidine.</text>
        <dbReference type="EC" id="2.7.13.3"/>
    </reaction>
</comment>
<reference evidence="13 14" key="1">
    <citation type="submission" date="2020-07" db="EMBL/GenBank/DDBJ databases">
        <title>Sequencing the genomes of 1000 actinobacteria strains.</title>
        <authorList>
            <person name="Klenk H.-P."/>
        </authorList>
    </citation>
    <scope>NUCLEOTIDE SEQUENCE [LARGE SCALE GENOMIC DNA]</scope>
    <source>
        <strain evidence="13 14">DSM 104001</strain>
    </source>
</reference>
<feature type="transmembrane region" description="Helical" evidence="9">
    <location>
        <begin position="29"/>
        <end position="51"/>
    </location>
</feature>
<dbReference type="GO" id="GO:0005524">
    <property type="term" value="F:ATP binding"/>
    <property type="evidence" value="ECO:0007669"/>
    <property type="project" value="UniProtKB-KW"/>
</dbReference>
<keyword evidence="9" id="KW-0472">Membrane</keyword>
<dbReference type="Pfam" id="PF07730">
    <property type="entry name" value="HisKA_3"/>
    <property type="match status" value="1"/>
</dbReference>
<keyword evidence="6 13" id="KW-0418">Kinase</keyword>
<dbReference type="EC" id="2.7.13.3" evidence="2"/>
<evidence type="ECO:0000256" key="8">
    <source>
        <dbReference type="ARBA" id="ARBA00023012"/>
    </source>
</evidence>